<dbReference type="Pfam" id="PF13376">
    <property type="entry name" value="OmdA"/>
    <property type="match status" value="1"/>
</dbReference>
<protein>
    <recommendedName>
        <fullName evidence="3">Bacteriocin-protection protein, YdeI/OmpD-associated family</fullName>
    </recommendedName>
</protein>
<reference evidence="1 2" key="1">
    <citation type="submission" date="2013-06" db="EMBL/GenBank/DDBJ databases">
        <authorList>
            <person name="Weinstock G."/>
            <person name="Sodergren E."/>
            <person name="Lobos E.A."/>
            <person name="Fulton L."/>
            <person name="Fulton R."/>
            <person name="Courtney L."/>
            <person name="Fronick C."/>
            <person name="O'Laughlin M."/>
            <person name="Godfrey J."/>
            <person name="Wilson R.M."/>
            <person name="Miner T."/>
            <person name="Farmer C."/>
            <person name="Delehaunty K."/>
            <person name="Cordes M."/>
            <person name="Minx P."/>
            <person name="Tomlinson C."/>
            <person name="Chen J."/>
            <person name="Wollam A."/>
            <person name="Pepin K.H."/>
            <person name="Bhonagiri V."/>
            <person name="Zhang X."/>
            <person name="Warren W."/>
            <person name="Mitreva M."/>
            <person name="Mardis E.R."/>
            <person name="Wilson R.K."/>
        </authorList>
    </citation>
    <scope>NUCLEOTIDE SEQUENCE [LARGE SCALE GENOMIC DNA]</scope>
    <source>
        <strain evidence="1 2">F0510</strain>
    </source>
</reference>
<dbReference type="RefSeq" id="WP_009234810.1">
    <property type="nucleotide sequence ID" value="NZ_KE951514.1"/>
</dbReference>
<evidence type="ECO:0000313" key="2">
    <source>
        <dbReference type="Proteomes" id="UP000016498"/>
    </source>
</evidence>
<dbReference type="HOGENOM" id="CLU_076645_2_0_11"/>
<organism evidence="1 2">
    <name type="scientific">Actinomyces johnsonii F0510</name>
    <dbReference type="NCBI Taxonomy" id="1227262"/>
    <lineage>
        <taxon>Bacteria</taxon>
        <taxon>Bacillati</taxon>
        <taxon>Actinomycetota</taxon>
        <taxon>Actinomycetes</taxon>
        <taxon>Actinomycetales</taxon>
        <taxon>Actinomycetaceae</taxon>
        <taxon>Actinomyces</taxon>
    </lineage>
</organism>
<proteinExistence type="predicted"/>
<evidence type="ECO:0000313" key="1">
    <source>
        <dbReference type="EMBL" id="ERH15199.1"/>
    </source>
</evidence>
<accession>U1PYS2</accession>
<dbReference type="Proteomes" id="UP000016498">
    <property type="component" value="Unassembled WGS sequence"/>
</dbReference>
<dbReference type="PATRIC" id="fig|1227262.3.peg.2697"/>
<comment type="caution">
    <text evidence="1">The sequence shown here is derived from an EMBL/GenBank/DDBJ whole genome shotgun (WGS) entry which is preliminary data.</text>
</comment>
<gene>
    <name evidence="1" type="ORF">HMPREF1549_03334</name>
</gene>
<sequence>MTVTHEIVDGTPAVRAKSLQEWRDWLEENGQHTPRIWLIIYKKGASEDSVRFRDAIEHALCFGWVDSKAIKRDRDSCYLMFSQRSPTSSWGRANRERAERLIRAGYMRPTGQKVIDEAKASGKWDEHADAQNLVVPDDLRVALEASKSALTHFSAFPPSSRRLILQWISSAKKPETRERRIARTVELAAQNIRANHPK</sequence>
<dbReference type="EMBL" id="AWSD01000410">
    <property type="protein sequence ID" value="ERH15199.1"/>
    <property type="molecule type" value="Genomic_DNA"/>
</dbReference>
<dbReference type="OrthoDB" id="9796999at2"/>
<evidence type="ECO:0008006" key="3">
    <source>
        <dbReference type="Google" id="ProtNLM"/>
    </source>
</evidence>
<name>U1PYS2_9ACTO</name>
<dbReference type="AlphaFoldDB" id="U1PYS2"/>